<keyword evidence="8" id="KW-0206">Cytoskeleton</keyword>
<comment type="caution">
    <text evidence="12">The sequence shown here is derived from an EMBL/GenBank/DDBJ whole genome shotgun (WGS) entry which is preliminary data.</text>
</comment>
<feature type="region of interest" description="Disordered" evidence="10">
    <location>
        <begin position="844"/>
        <end position="866"/>
    </location>
</feature>
<evidence type="ECO:0000256" key="1">
    <source>
        <dbReference type="ARBA" id="ARBA00004245"/>
    </source>
</evidence>
<dbReference type="PANTHER" id="PTHR47078:SF1">
    <property type="entry name" value="CYTOSKELETON-ASSOCIATED PROTEIN 2-LIKE"/>
    <property type="match status" value="1"/>
</dbReference>
<evidence type="ECO:0000313" key="13">
    <source>
        <dbReference type="Proteomes" id="UP001460270"/>
    </source>
</evidence>
<organism evidence="12 13">
    <name type="scientific">Mugilogobius chulae</name>
    <name type="common">yellowstripe goby</name>
    <dbReference type="NCBI Taxonomy" id="88201"/>
    <lineage>
        <taxon>Eukaryota</taxon>
        <taxon>Metazoa</taxon>
        <taxon>Chordata</taxon>
        <taxon>Craniata</taxon>
        <taxon>Vertebrata</taxon>
        <taxon>Euteleostomi</taxon>
        <taxon>Actinopterygii</taxon>
        <taxon>Neopterygii</taxon>
        <taxon>Teleostei</taxon>
        <taxon>Neoteleostei</taxon>
        <taxon>Acanthomorphata</taxon>
        <taxon>Gobiaria</taxon>
        <taxon>Gobiiformes</taxon>
        <taxon>Gobioidei</taxon>
        <taxon>Gobiidae</taxon>
        <taxon>Gobionellinae</taxon>
        <taxon>Mugilogobius</taxon>
    </lineage>
</organism>
<dbReference type="InterPro" id="IPR052855">
    <property type="entry name" value="CKAP2-like"/>
</dbReference>
<dbReference type="GO" id="GO:0005615">
    <property type="term" value="C:extracellular space"/>
    <property type="evidence" value="ECO:0007669"/>
    <property type="project" value="InterPro"/>
</dbReference>
<sequence length="888" mass="98827">MAKDLNKSLSPPKASKQKMESTMMSSPSLSPVNLEISHHPLTMRRVVNLVIAMERMKSSVARSLLSPDFRDEHLLSFMLESIIEERIVSELFATQSQFTRLPESEPKPFYSVTDSQKRTIVLADRSMKLHAVMLQGGSDFRKVHLNMSTYRPPTSQAPLPSAQGRPVALGIKGTQYYLSCHMEGSEASLHVETVSSSDLLSSISTNSDMMRFIFYKHDTGRTPVSSLRSACYPEWYISTTDVNNDVQMCREASSHSTFCFHHQSVQDKENKIPSLSRDFKAKTVQATSVKQPLGPKNTNISKNNTRGSTTVKVKNQKAPVFTKTYTIRHSKSAIPAVSQLPITNAHSVRKASSKTSDSQSVKVPSTRTTLCPNTSSVSKSNAENGRMIHGPIIKTRTGLMPAVIQPKKSNSLSHRPQASIRSLRKTMSTIAPKPLSEKTATMTTKEDYKAQNKCRPSTATTKNVQRQSSTLSNRLRTLSQMTSKPLGQIRRQKILRQISWKTPASMTANRDTYKVNKVAAAACNQGGKNKLSKEIQNKKTAPLSKPGQGPVAPKEKKRPIVPQTAPQPSRVQNLTSKSTGTKTPEGRAALQPATKPLTAAQDRIKKLQEWRASKGISYKRPPMFVKTQARRTIAVPQPFWSDMREEDEAHSLICAVDRSLADCIKLLGEGCPTDQVKDVLSRLPAVSQKFAKYWICQARLMEQEGNLDVLPMFEKAVGLVVEPVDELRTVVFEILKKRDDNQDGYKQTEESPEKLNDPVMTPKPTRALICAEKGSSSVVKYKITATPGGPPSQRRESTVVNGQEVRFFTPVRRSVRIEKSALRYPVSLQDHDLCVASYNDLMAEEENESAQQNQSEGSSAAHSSPMYIYRENDALKDKVMVEYVCNDE</sequence>
<dbReference type="GO" id="GO:0005149">
    <property type="term" value="F:interleukin-1 receptor binding"/>
    <property type="evidence" value="ECO:0007669"/>
    <property type="project" value="UniProtKB-UniRule"/>
</dbReference>
<evidence type="ECO:0000256" key="8">
    <source>
        <dbReference type="ARBA" id="ARBA00023212"/>
    </source>
</evidence>
<comment type="subcellular location">
    <subcellularLocation>
        <location evidence="1">Cytoplasm</location>
        <location evidence="1">Cytoskeleton</location>
    </subcellularLocation>
    <subcellularLocation>
        <location evidence="2 9">Secreted</location>
    </subcellularLocation>
</comment>
<dbReference type="GO" id="GO:0006954">
    <property type="term" value="P:inflammatory response"/>
    <property type="evidence" value="ECO:0007669"/>
    <property type="project" value="InterPro"/>
</dbReference>
<evidence type="ECO:0000256" key="3">
    <source>
        <dbReference type="ARBA" id="ARBA00009468"/>
    </source>
</evidence>
<feature type="compositionally biased region" description="Polar residues" evidence="10">
    <location>
        <begin position="20"/>
        <end position="30"/>
    </location>
</feature>
<evidence type="ECO:0000256" key="9">
    <source>
        <dbReference type="RuleBase" id="RU003753"/>
    </source>
</evidence>
<protein>
    <recommendedName>
        <fullName evidence="9">Interleukin-1</fullName>
    </recommendedName>
</protein>
<dbReference type="PANTHER" id="PTHR47078">
    <property type="entry name" value="CYTOSKELETON-ASSOCIATED PROTEIN 2-LIKE"/>
    <property type="match status" value="1"/>
</dbReference>
<accession>A0AAW0PP02</accession>
<dbReference type="GO" id="GO:0006955">
    <property type="term" value="P:immune response"/>
    <property type="evidence" value="ECO:0007669"/>
    <property type="project" value="InterPro"/>
</dbReference>
<name>A0AAW0PP02_9GOBI</name>
<dbReference type="InterPro" id="IPR000975">
    <property type="entry name" value="IL-1_fam"/>
</dbReference>
<dbReference type="PRINTS" id="PR01359">
    <property type="entry name" value="INTRLEUKIN1B"/>
</dbReference>
<feature type="region of interest" description="Disordered" evidence="10">
    <location>
        <begin position="345"/>
        <end position="383"/>
    </location>
</feature>
<dbReference type="Proteomes" id="UP001460270">
    <property type="component" value="Unassembled WGS sequence"/>
</dbReference>
<dbReference type="SUPFAM" id="SSF50353">
    <property type="entry name" value="Cytokine"/>
    <property type="match status" value="1"/>
</dbReference>
<comment type="similarity">
    <text evidence="4 9">Belongs to the IL-1 family.</text>
</comment>
<dbReference type="GO" id="GO:0005813">
    <property type="term" value="C:centrosome"/>
    <property type="evidence" value="ECO:0007669"/>
    <property type="project" value="TreeGrafter"/>
</dbReference>
<dbReference type="GO" id="GO:0005829">
    <property type="term" value="C:cytosol"/>
    <property type="evidence" value="ECO:0007669"/>
    <property type="project" value="TreeGrafter"/>
</dbReference>
<reference evidence="13" key="1">
    <citation type="submission" date="2024-04" db="EMBL/GenBank/DDBJ databases">
        <title>Salinicola lusitanus LLJ914,a marine bacterium isolated from the Okinawa Trough.</title>
        <authorList>
            <person name="Li J."/>
        </authorList>
    </citation>
    <scope>NUCLEOTIDE SEQUENCE [LARGE SCALE GENOMIC DNA]</scope>
</reference>
<evidence type="ECO:0000313" key="12">
    <source>
        <dbReference type="EMBL" id="KAK7933534.1"/>
    </source>
</evidence>
<keyword evidence="6 9" id="KW-0964">Secreted</keyword>
<dbReference type="InterPro" id="IPR029197">
    <property type="entry name" value="CKAP2_C"/>
</dbReference>
<evidence type="ECO:0000256" key="7">
    <source>
        <dbReference type="ARBA" id="ARBA00022553"/>
    </source>
</evidence>
<feature type="region of interest" description="Disordered" evidence="10">
    <location>
        <begin position="291"/>
        <end position="310"/>
    </location>
</feature>
<dbReference type="EMBL" id="JBBPFD010000003">
    <property type="protein sequence ID" value="KAK7933534.1"/>
    <property type="molecule type" value="Genomic_DNA"/>
</dbReference>
<comment type="similarity">
    <text evidence="3">Belongs to the CKAP2 family.</text>
</comment>
<dbReference type="PRINTS" id="PR00264">
    <property type="entry name" value="INTERLEUKIN1"/>
</dbReference>
<dbReference type="InterPro" id="IPR008996">
    <property type="entry name" value="IL1/FGF"/>
</dbReference>
<dbReference type="Pfam" id="PF15297">
    <property type="entry name" value="CKAP2_C"/>
    <property type="match status" value="2"/>
</dbReference>
<dbReference type="SMART" id="SM00125">
    <property type="entry name" value="IL1"/>
    <property type="match status" value="1"/>
</dbReference>
<dbReference type="PRINTS" id="PR01357">
    <property type="entry name" value="INTRLEUKN1AB"/>
</dbReference>
<feature type="region of interest" description="Disordered" evidence="10">
    <location>
        <begin position="741"/>
        <end position="761"/>
    </location>
</feature>
<evidence type="ECO:0000256" key="4">
    <source>
        <dbReference type="ARBA" id="ARBA00010448"/>
    </source>
</evidence>
<evidence type="ECO:0000256" key="5">
    <source>
        <dbReference type="ARBA" id="ARBA00022490"/>
    </source>
</evidence>
<dbReference type="GO" id="GO:0072686">
    <property type="term" value="C:mitotic spindle"/>
    <property type="evidence" value="ECO:0007669"/>
    <property type="project" value="TreeGrafter"/>
</dbReference>
<keyword evidence="7" id="KW-0597">Phosphoprotein</keyword>
<dbReference type="GO" id="GO:0005125">
    <property type="term" value="F:cytokine activity"/>
    <property type="evidence" value="ECO:0007669"/>
    <property type="project" value="UniProtKB-UniRule"/>
</dbReference>
<dbReference type="AlphaFoldDB" id="A0AAW0PP02"/>
<feature type="domain" description="Cytoskeleton-associated protein 2 C-terminal" evidence="11">
    <location>
        <begin position="586"/>
        <end position="748"/>
    </location>
</feature>
<evidence type="ECO:0000256" key="2">
    <source>
        <dbReference type="ARBA" id="ARBA00004613"/>
    </source>
</evidence>
<feature type="compositionally biased region" description="Polar residues" evidence="10">
    <location>
        <begin position="564"/>
        <end position="582"/>
    </location>
</feature>
<gene>
    <name evidence="12" type="ORF">WMY93_004430</name>
</gene>
<dbReference type="Gene3D" id="2.80.10.50">
    <property type="match status" value="1"/>
</dbReference>
<evidence type="ECO:0000256" key="10">
    <source>
        <dbReference type="SAM" id="MobiDB-lite"/>
    </source>
</evidence>
<feature type="region of interest" description="Disordered" evidence="10">
    <location>
        <begin position="1"/>
        <end position="30"/>
    </location>
</feature>
<evidence type="ECO:0000259" key="11">
    <source>
        <dbReference type="Pfam" id="PF15297"/>
    </source>
</evidence>
<keyword evidence="5" id="KW-0963">Cytoplasm</keyword>
<proteinExistence type="inferred from homology"/>
<feature type="compositionally biased region" description="Polar residues" evidence="10">
    <location>
        <begin position="353"/>
        <end position="383"/>
    </location>
</feature>
<keyword evidence="13" id="KW-1185">Reference proteome</keyword>
<evidence type="ECO:0000256" key="6">
    <source>
        <dbReference type="ARBA" id="ARBA00022525"/>
    </source>
</evidence>
<feature type="domain" description="Cytoskeleton-associated protein 2 C-terminal" evidence="11">
    <location>
        <begin position="771"/>
        <end position="845"/>
    </location>
</feature>
<dbReference type="Pfam" id="PF00340">
    <property type="entry name" value="IL1"/>
    <property type="match status" value="1"/>
</dbReference>
<feature type="region of interest" description="Disordered" evidence="10">
    <location>
        <begin position="527"/>
        <end position="594"/>
    </location>
</feature>
<feature type="compositionally biased region" description="Low complexity" evidence="10">
    <location>
        <begin position="849"/>
        <end position="861"/>
    </location>
</feature>
<feature type="compositionally biased region" description="Basic and acidic residues" evidence="10">
    <location>
        <begin position="741"/>
        <end position="756"/>
    </location>
</feature>